<dbReference type="GO" id="GO:0008999">
    <property type="term" value="F:protein-N-terminal-alanine acetyltransferase activity"/>
    <property type="evidence" value="ECO:0007669"/>
    <property type="project" value="TreeGrafter"/>
</dbReference>
<dbReference type="PROSITE" id="PS51186">
    <property type="entry name" value="GNAT"/>
    <property type="match status" value="1"/>
</dbReference>
<evidence type="ECO:0000259" key="1">
    <source>
        <dbReference type="PROSITE" id="PS51186"/>
    </source>
</evidence>
<organism evidence="2">
    <name type="scientific">uncultured Propionibacteriaceae bacterium</name>
    <dbReference type="NCBI Taxonomy" id="257457"/>
    <lineage>
        <taxon>Bacteria</taxon>
        <taxon>Bacillati</taxon>
        <taxon>Actinomycetota</taxon>
        <taxon>Actinomycetes</taxon>
        <taxon>Propionibacteriales</taxon>
        <taxon>Propionibacteriaceae</taxon>
        <taxon>environmental samples</taxon>
    </lineage>
</organism>
<reference evidence="2" key="1">
    <citation type="submission" date="2020-02" db="EMBL/GenBank/DDBJ databases">
        <authorList>
            <person name="Meier V. D."/>
        </authorList>
    </citation>
    <scope>NUCLEOTIDE SEQUENCE</scope>
    <source>
        <strain evidence="2">AVDCRST_MAG75</strain>
    </source>
</reference>
<protein>
    <recommendedName>
        <fullName evidence="1">N-acetyltransferase domain-containing protein</fullName>
    </recommendedName>
</protein>
<dbReference type="GO" id="GO:0005737">
    <property type="term" value="C:cytoplasm"/>
    <property type="evidence" value="ECO:0007669"/>
    <property type="project" value="TreeGrafter"/>
</dbReference>
<evidence type="ECO:0000313" key="2">
    <source>
        <dbReference type="EMBL" id="CAA9417094.1"/>
    </source>
</evidence>
<dbReference type="Pfam" id="PF13302">
    <property type="entry name" value="Acetyltransf_3"/>
    <property type="match status" value="1"/>
</dbReference>
<name>A0A6J4PL29_9ACTN</name>
<dbReference type="SUPFAM" id="SSF55729">
    <property type="entry name" value="Acyl-CoA N-acyltransferases (Nat)"/>
    <property type="match status" value="1"/>
</dbReference>
<dbReference type="InterPro" id="IPR016181">
    <property type="entry name" value="Acyl_CoA_acyltransferase"/>
</dbReference>
<sequence>MPSGPTVDLHPISLRSARSVLGGGVLLPGRIRWHPEYPMLETMMGLSVLIQAHRASGWDESRVPCWWMYQLVVAGESGSRLVVGDVGFHSPPSAAGVGTPAADPVVEIGYDVVPSMRGRGIATAACVGIVERAWRAGAAAVRADTDSDNARSRRVLAKVGFLPQPDGSYLLERPA</sequence>
<dbReference type="GO" id="GO:1990189">
    <property type="term" value="F:protein N-terminal-serine acetyltransferase activity"/>
    <property type="evidence" value="ECO:0007669"/>
    <property type="project" value="TreeGrafter"/>
</dbReference>
<feature type="domain" description="N-acetyltransferase" evidence="1">
    <location>
        <begin position="31"/>
        <end position="175"/>
    </location>
</feature>
<dbReference type="InterPro" id="IPR000182">
    <property type="entry name" value="GNAT_dom"/>
</dbReference>
<dbReference type="Gene3D" id="3.40.630.30">
    <property type="match status" value="1"/>
</dbReference>
<dbReference type="InterPro" id="IPR051908">
    <property type="entry name" value="Ribosomal_N-acetyltransferase"/>
</dbReference>
<proteinExistence type="predicted"/>
<dbReference type="PANTHER" id="PTHR43441">
    <property type="entry name" value="RIBOSOMAL-PROTEIN-SERINE ACETYLTRANSFERASE"/>
    <property type="match status" value="1"/>
</dbReference>
<dbReference type="PANTHER" id="PTHR43441:SF6">
    <property type="entry name" value="N-ACETYLTRANSFERASE DOMAIN-CONTAINING PROTEIN"/>
    <property type="match status" value="1"/>
</dbReference>
<accession>A0A6J4PL29</accession>
<dbReference type="AlphaFoldDB" id="A0A6J4PL29"/>
<gene>
    <name evidence="2" type="ORF">AVDCRST_MAG75-3182</name>
</gene>
<dbReference type="EMBL" id="CADCUO010000229">
    <property type="protein sequence ID" value="CAA9417094.1"/>
    <property type="molecule type" value="Genomic_DNA"/>
</dbReference>